<evidence type="ECO:0000313" key="1">
    <source>
        <dbReference type="EMBL" id="MBB5754299.1"/>
    </source>
</evidence>
<dbReference type="Proteomes" id="UP000523821">
    <property type="component" value="Unassembled WGS sequence"/>
</dbReference>
<organism evidence="1 2">
    <name type="scientific">Prosthecomicrobium pneumaticum</name>
    <dbReference type="NCBI Taxonomy" id="81895"/>
    <lineage>
        <taxon>Bacteria</taxon>
        <taxon>Pseudomonadati</taxon>
        <taxon>Pseudomonadota</taxon>
        <taxon>Alphaproteobacteria</taxon>
        <taxon>Hyphomicrobiales</taxon>
        <taxon>Kaistiaceae</taxon>
        <taxon>Prosthecomicrobium</taxon>
    </lineage>
</organism>
<comment type="caution">
    <text evidence="1">The sequence shown here is derived from an EMBL/GenBank/DDBJ whole genome shotgun (WGS) entry which is preliminary data.</text>
</comment>
<accession>A0A7W9L3A6</accession>
<dbReference type="AlphaFoldDB" id="A0A7W9L3A6"/>
<sequence length="280" mass="30940">MLCSAGKREFQRGRYLCAETRNGYQFLDAFERFRTEVEDHKKVGFLAVVPAPGRRFVNAAAELRFLGEIMVDAGFAESAGALIAGQTIAAPIEMRCPVTGLATVYEFFPVAFTTHGANVSDPLYDPALSAPFLAINTTSDAFAFGMLVKDLSQRQFGCQPFEIGDRAEVERLFDRCVSAWHNMSVNTITAYGRLSAVPSRAVRLSDDRMSWFAPHNDPVFAELVKEQHGHEMPVVYAARLCEKWLATLFEGARYLPSRDGQSGGVPTFHSADIGDELHGF</sequence>
<keyword evidence="2" id="KW-1185">Reference proteome</keyword>
<dbReference type="RefSeq" id="WP_183857747.1">
    <property type="nucleotide sequence ID" value="NZ_JACHOO010000007.1"/>
</dbReference>
<dbReference type="EMBL" id="JACHOO010000007">
    <property type="protein sequence ID" value="MBB5754299.1"/>
    <property type="molecule type" value="Genomic_DNA"/>
</dbReference>
<name>A0A7W9L3A6_9HYPH</name>
<reference evidence="1 2" key="1">
    <citation type="submission" date="2020-08" db="EMBL/GenBank/DDBJ databases">
        <title>Genomic Encyclopedia of Type Strains, Phase IV (KMG-IV): sequencing the most valuable type-strain genomes for metagenomic binning, comparative biology and taxonomic classification.</title>
        <authorList>
            <person name="Goeker M."/>
        </authorList>
    </citation>
    <scope>NUCLEOTIDE SEQUENCE [LARGE SCALE GENOMIC DNA]</scope>
    <source>
        <strain evidence="1 2">DSM 16268</strain>
    </source>
</reference>
<gene>
    <name evidence="1" type="ORF">GGQ63_003380</name>
</gene>
<evidence type="ECO:0000313" key="2">
    <source>
        <dbReference type="Proteomes" id="UP000523821"/>
    </source>
</evidence>
<protein>
    <submittedName>
        <fullName evidence="1">Uncharacterized protein</fullName>
    </submittedName>
</protein>
<proteinExistence type="predicted"/>